<reference evidence="2" key="2">
    <citation type="submission" date="2025-09" db="UniProtKB">
        <authorList>
            <consortium name="Ensembl"/>
        </authorList>
    </citation>
    <scope>IDENTIFICATION</scope>
</reference>
<protein>
    <recommendedName>
        <fullName evidence="1">KRAB domain-containing protein</fullName>
    </recommendedName>
</protein>
<dbReference type="Ensembl" id="ENSPCLT00000024564.1">
    <property type="protein sequence ID" value="ENSPCLP00000018430.1"/>
    <property type="gene ID" value="ENSPCLG00000015432.1"/>
</dbReference>
<reference evidence="2" key="1">
    <citation type="submission" date="2025-08" db="UniProtKB">
        <authorList>
            <consortium name="Ensembl"/>
        </authorList>
    </citation>
    <scope>IDENTIFICATION</scope>
</reference>
<dbReference type="CDD" id="cd07765">
    <property type="entry name" value="KRAB_A-box"/>
    <property type="match status" value="1"/>
</dbReference>
<dbReference type="InterPro" id="IPR036051">
    <property type="entry name" value="KRAB_dom_sf"/>
</dbReference>
<evidence type="ECO:0000313" key="3">
    <source>
        <dbReference type="Proteomes" id="UP000472261"/>
    </source>
</evidence>
<dbReference type="Pfam" id="PF01352">
    <property type="entry name" value="KRAB"/>
    <property type="match status" value="1"/>
</dbReference>
<keyword evidence="3" id="KW-1185">Reference proteome</keyword>
<accession>A0A669QF87</accession>
<proteinExistence type="predicted"/>
<dbReference type="SUPFAM" id="SSF109640">
    <property type="entry name" value="KRAB domain (Kruppel-associated box)"/>
    <property type="match status" value="1"/>
</dbReference>
<dbReference type="OMA" id="DESCWPV"/>
<dbReference type="Proteomes" id="UP000472261">
    <property type="component" value="Unplaced"/>
</dbReference>
<dbReference type="InterPro" id="IPR001909">
    <property type="entry name" value="KRAB"/>
</dbReference>
<evidence type="ECO:0000313" key="2">
    <source>
        <dbReference type="Ensembl" id="ENSPCLP00000018430.1"/>
    </source>
</evidence>
<dbReference type="GO" id="GO:0006355">
    <property type="term" value="P:regulation of DNA-templated transcription"/>
    <property type="evidence" value="ECO:0007669"/>
    <property type="project" value="InterPro"/>
</dbReference>
<sequence>MDSVLVTLEEVTVCFSVEEWALLEEWQRELHREVTAATEQLLASLGRQQDELQVPMTAGFGVQCHN</sequence>
<dbReference type="SMART" id="SM00349">
    <property type="entry name" value="KRAB"/>
    <property type="match status" value="1"/>
</dbReference>
<dbReference type="AlphaFoldDB" id="A0A669QF87"/>
<dbReference type="Gene3D" id="6.10.140.140">
    <property type="match status" value="1"/>
</dbReference>
<organism evidence="2 3">
    <name type="scientific">Phasianus colchicus</name>
    <name type="common">Common pheasant</name>
    <dbReference type="NCBI Taxonomy" id="9054"/>
    <lineage>
        <taxon>Eukaryota</taxon>
        <taxon>Metazoa</taxon>
        <taxon>Chordata</taxon>
        <taxon>Craniata</taxon>
        <taxon>Vertebrata</taxon>
        <taxon>Euteleostomi</taxon>
        <taxon>Archelosauria</taxon>
        <taxon>Archosauria</taxon>
        <taxon>Dinosauria</taxon>
        <taxon>Saurischia</taxon>
        <taxon>Theropoda</taxon>
        <taxon>Coelurosauria</taxon>
        <taxon>Aves</taxon>
        <taxon>Neognathae</taxon>
        <taxon>Galloanserae</taxon>
        <taxon>Galliformes</taxon>
        <taxon>Phasianidae</taxon>
        <taxon>Phasianinae</taxon>
        <taxon>Phasianus</taxon>
    </lineage>
</organism>
<dbReference type="PROSITE" id="PS50805">
    <property type="entry name" value="KRAB"/>
    <property type="match status" value="1"/>
</dbReference>
<name>A0A669QF87_PHACC</name>
<evidence type="ECO:0000259" key="1">
    <source>
        <dbReference type="PROSITE" id="PS50805"/>
    </source>
</evidence>
<feature type="domain" description="KRAB" evidence="1">
    <location>
        <begin position="6"/>
        <end position="66"/>
    </location>
</feature>